<comment type="caution">
    <text evidence="6">The sequence shown here is derived from an EMBL/GenBank/DDBJ whole genome shotgun (WGS) entry which is preliminary data.</text>
</comment>
<dbReference type="InterPro" id="IPR035418">
    <property type="entry name" value="AraC-bd_2"/>
</dbReference>
<gene>
    <name evidence="6" type="ORF">BX592_11483</name>
</gene>
<dbReference type="InterPro" id="IPR050204">
    <property type="entry name" value="AraC_XylS_family_regulators"/>
</dbReference>
<dbReference type="PROSITE" id="PS00041">
    <property type="entry name" value="HTH_ARAC_FAMILY_1"/>
    <property type="match status" value="1"/>
</dbReference>
<dbReference type="InterPro" id="IPR018062">
    <property type="entry name" value="HTH_AraC-typ_CS"/>
</dbReference>
<dbReference type="InterPro" id="IPR009057">
    <property type="entry name" value="Homeodomain-like_sf"/>
</dbReference>
<dbReference type="Proteomes" id="UP000295509">
    <property type="component" value="Unassembled WGS sequence"/>
</dbReference>
<dbReference type="GO" id="GO:0043565">
    <property type="term" value="F:sequence-specific DNA binding"/>
    <property type="evidence" value="ECO:0007669"/>
    <property type="project" value="InterPro"/>
</dbReference>
<dbReference type="OrthoDB" id="9178898at2"/>
<evidence type="ECO:0000259" key="5">
    <source>
        <dbReference type="PROSITE" id="PS01124"/>
    </source>
</evidence>
<keyword evidence="3" id="KW-0804">Transcription</keyword>
<dbReference type="Pfam" id="PF14525">
    <property type="entry name" value="AraC_binding_2"/>
    <property type="match status" value="1"/>
</dbReference>
<proteinExistence type="predicted"/>
<accession>A0A4R8LMP4</accession>
<sequence length="330" mass="35193">MDSGFYETSWDGAPQGRPAWIDRVSTQGMSCRVDAYRSGASSFTFAGAGQTGIINVNLAWQSVSPATRCDASNWNGEHLFVKVVKSGTMSIEQRGQTTTFGPGDIAVVDPLHTFNESFCEPTRVSILRMPKSALRERGLRHQFAAICCPNPASADVVAVRGFVLNLASLAGHASDALLARLGEQCLDLMDVLVNDRDGPATGRTSAATVLRAKQVIARRIGDPELSVVSLAAELNISISCLTRALKASGLSPMRHAWAMRVEHAAQLLARAPQGAIQDVAYQCGFASAAHFSRAFKERYGMTPREYAASHKTSRGGAARPNVNGSPDSAG</sequence>
<dbReference type="PANTHER" id="PTHR46796">
    <property type="entry name" value="HTH-TYPE TRANSCRIPTIONAL ACTIVATOR RHAS-RELATED"/>
    <property type="match status" value="1"/>
</dbReference>
<evidence type="ECO:0000256" key="1">
    <source>
        <dbReference type="ARBA" id="ARBA00023015"/>
    </source>
</evidence>
<reference evidence="6 7" key="1">
    <citation type="submission" date="2019-03" db="EMBL/GenBank/DDBJ databases">
        <title>Genomic Encyclopedia of Type Strains, Phase III (KMG-III): the genomes of soil and plant-associated and newly described type strains.</title>
        <authorList>
            <person name="Whitman W."/>
        </authorList>
    </citation>
    <scope>NUCLEOTIDE SEQUENCE [LARGE SCALE GENOMIC DNA]</scope>
    <source>
        <strain evidence="6 7">LMG 29544</strain>
    </source>
</reference>
<evidence type="ECO:0000256" key="4">
    <source>
        <dbReference type="SAM" id="MobiDB-lite"/>
    </source>
</evidence>
<keyword evidence="1" id="KW-0805">Transcription regulation</keyword>
<evidence type="ECO:0000256" key="3">
    <source>
        <dbReference type="ARBA" id="ARBA00023163"/>
    </source>
</evidence>
<dbReference type="AlphaFoldDB" id="A0A4R8LMP4"/>
<dbReference type="InterPro" id="IPR020449">
    <property type="entry name" value="Tscrpt_reg_AraC-type_HTH"/>
</dbReference>
<dbReference type="SUPFAM" id="SSF46689">
    <property type="entry name" value="Homeodomain-like"/>
    <property type="match status" value="1"/>
</dbReference>
<dbReference type="PRINTS" id="PR00032">
    <property type="entry name" value="HTHARAC"/>
</dbReference>
<dbReference type="SMART" id="SM00342">
    <property type="entry name" value="HTH_ARAC"/>
    <property type="match status" value="1"/>
</dbReference>
<evidence type="ECO:0000313" key="7">
    <source>
        <dbReference type="Proteomes" id="UP000295509"/>
    </source>
</evidence>
<protein>
    <submittedName>
        <fullName evidence="6">AraC-like DNA-binding protein</fullName>
    </submittedName>
</protein>
<organism evidence="6 7">
    <name type="scientific">Paraburkholderia rhizosphaerae</name>
    <dbReference type="NCBI Taxonomy" id="480658"/>
    <lineage>
        <taxon>Bacteria</taxon>
        <taxon>Pseudomonadati</taxon>
        <taxon>Pseudomonadota</taxon>
        <taxon>Betaproteobacteria</taxon>
        <taxon>Burkholderiales</taxon>
        <taxon>Burkholderiaceae</taxon>
        <taxon>Paraburkholderia</taxon>
    </lineage>
</organism>
<keyword evidence="7" id="KW-1185">Reference proteome</keyword>
<name>A0A4R8LMP4_9BURK</name>
<dbReference type="InterPro" id="IPR018060">
    <property type="entry name" value="HTH_AraC"/>
</dbReference>
<dbReference type="Gene3D" id="1.10.10.60">
    <property type="entry name" value="Homeodomain-like"/>
    <property type="match status" value="1"/>
</dbReference>
<feature type="region of interest" description="Disordered" evidence="4">
    <location>
        <begin position="306"/>
        <end position="330"/>
    </location>
</feature>
<dbReference type="RefSeq" id="WP_134193431.1">
    <property type="nucleotide sequence ID" value="NZ_JBHLUW010000001.1"/>
</dbReference>
<feature type="domain" description="HTH araC/xylS-type" evidence="5">
    <location>
        <begin position="210"/>
        <end position="309"/>
    </location>
</feature>
<dbReference type="EMBL" id="SORE01000014">
    <property type="protein sequence ID" value="TDY45416.1"/>
    <property type="molecule type" value="Genomic_DNA"/>
</dbReference>
<dbReference type="GO" id="GO:0003700">
    <property type="term" value="F:DNA-binding transcription factor activity"/>
    <property type="evidence" value="ECO:0007669"/>
    <property type="project" value="InterPro"/>
</dbReference>
<keyword evidence="2 6" id="KW-0238">DNA-binding</keyword>
<dbReference type="PROSITE" id="PS01124">
    <property type="entry name" value="HTH_ARAC_FAMILY_2"/>
    <property type="match status" value="1"/>
</dbReference>
<evidence type="ECO:0000313" key="6">
    <source>
        <dbReference type="EMBL" id="TDY45416.1"/>
    </source>
</evidence>
<dbReference type="PANTHER" id="PTHR46796:SF6">
    <property type="entry name" value="ARAC SUBFAMILY"/>
    <property type="match status" value="1"/>
</dbReference>
<dbReference type="Pfam" id="PF12833">
    <property type="entry name" value="HTH_18"/>
    <property type="match status" value="1"/>
</dbReference>
<evidence type="ECO:0000256" key="2">
    <source>
        <dbReference type="ARBA" id="ARBA00023125"/>
    </source>
</evidence>